<evidence type="ECO:0000313" key="4">
    <source>
        <dbReference type="Proteomes" id="UP000292627"/>
    </source>
</evidence>
<dbReference type="Proteomes" id="UP000292627">
    <property type="component" value="Unassembled WGS sequence"/>
</dbReference>
<dbReference type="Pfam" id="PF00480">
    <property type="entry name" value="ROK"/>
    <property type="match status" value="1"/>
</dbReference>
<name>A0A4Q8LAI5_9GAMM</name>
<feature type="region of interest" description="Disordered" evidence="2">
    <location>
        <begin position="308"/>
        <end position="336"/>
    </location>
</feature>
<dbReference type="SUPFAM" id="SSF53067">
    <property type="entry name" value="Actin-like ATPase domain"/>
    <property type="match status" value="1"/>
</dbReference>
<dbReference type="Gene3D" id="3.30.420.40">
    <property type="match status" value="2"/>
</dbReference>
<gene>
    <name evidence="3" type="ORF">EA660_09395</name>
</gene>
<dbReference type="AlphaFoldDB" id="A0A4Q8LAI5"/>
<sequence length="336" mass="33854">MADASPACYGIDIGGTKIELVACDAAAQVRWRQRVATPQGDYAGFLAAVAALVEQADAALGQATSAIGIALPGVRERSSGRQLSANVPALTGQTVAADLRARLARPLAFGNDLQCFALSEAHGGAAHGYPSMFGAILGTGAGGGYCVDGRLITGFNGLAGEWGHWSVPGHLLQRHGLPLLPCGCGLQGCVERYVSGSGLAALERHLGGTAPDAAAVIALAEAGDARARQALEIHRDLLGHSLAALVLALDPHVIVLGGGLSQYAPLYAQLPEAVAAHLFAGAQVPPIVPPRFGDAGGARGAALLACQPGLSSSPQEHAMSPSQSSLPGRRAGDASG</sequence>
<protein>
    <submittedName>
        <fullName evidence="3">ROK family protein</fullName>
    </submittedName>
</protein>
<evidence type="ECO:0000256" key="1">
    <source>
        <dbReference type="ARBA" id="ARBA00006479"/>
    </source>
</evidence>
<dbReference type="InterPro" id="IPR043129">
    <property type="entry name" value="ATPase_NBD"/>
</dbReference>
<dbReference type="OrthoDB" id="9810372at2"/>
<reference evidence="3 4" key="1">
    <citation type="submission" date="2019-02" db="EMBL/GenBank/DDBJ databases">
        <title>WGS of Pseudoxanthomonas species novum from clinical isolates.</title>
        <authorList>
            <person name="Bernier A.-M."/>
            <person name="Bernard K."/>
            <person name="Vachon A."/>
        </authorList>
    </citation>
    <scope>NUCLEOTIDE SEQUENCE [LARGE SCALE GENOMIC DNA]</scope>
    <source>
        <strain evidence="3 4">NML171200</strain>
    </source>
</reference>
<accession>A0A4Q8LAI5</accession>
<comment type="similarity">
    <text evidence="1">Belongs to the ROK (NagC/XylR) family.</text>
</comment>
<proteinExistence type="inferred from homology"/>
<evidence type="ECO:0000256" key="2">
    <source>
        <dbReference type="SAM" id="MobiDB-lite"/>
    </source>
</evidence>
<comment type="caution">
    <text evidence="3">The sequence shown here is derived from an EMBL/GenBank/DDBJ whole genome shotgun (WGS) entry which is preliminary data.</text>
</comment>
<evidence type="ECO:0000313" key="3">
    <source>
        <dbReference type="EMBL" id="TAA25652.1"/>
    </source>
</evidence>
<dbReference type="EMBL" id="SHMC01000003">
    <property type="protein sequence ID" value="TAA25652.1"/>
    <property type="molecule type" value="Genomic_DNA"/>
</dbReference>
<dbReference type="CDD" id="cd24057">
    <property type="entry name" value="ASKHA_NBD_ROK_NAGK"/>
    <property type="match status" value="1"/>
</dbReference>
<dbReference type="InterPro" id="IPR000600">
    <property type="entry name" value="ROK"/>
</dbReference>
<feature type="compositionally biased region" description="Polar residues" evidence="2">
    <location>
        <begin position="309"/>
        <end position="326"/>
    </location>
</feature>
<dbReference type="PANTHER" id="PTHR18964:SF149">
    <property type="entry name" value="BIFUNCTIONAL UDP-N-ACETYLGLUCOSAMINE 2-EPIMERASE_N-ACETYLMANNOSAMINE KINASE"/>
    <property type="match status" value="1"/>
</dbReference>
<organism evidence="3 4">
    <name type="scientific">Pseudoxanthomonas winnipegensis</name>
    <dbReference type="NCBI Taxonomy" id="2480810"/>
    <lineage>
        <taxon>Bacteria</taxon>
        <taxon>Pseudomonadati</taxon>
        <taxon>Pseudomonadota</taxon>
        <taxon>Gammaproteobacteria</taxon>
        <taxon>Lysobacterales</taxon>
        <taxon>Lysobacteraceae</taxon>
        <taxon>Pseudoxanthomonas</taxon>
    </lineage>
</organism>
<dbReference type="PANTHER" id="PTHR18964">
    <property type="entry name" value="ROK (REPRESSOR, ORF, KINASE) FAMILY"/>
    <property type="match status" value="1"/>
</dbReference>